<feature type="coiled-coil region" evidence="4">
    <location>
        <begin position="195"/>
        <end position="236"/>
    </location>
</feature>
<dbReference type="AlphaFoldDB" id="A0A443SFM7"/>
<keyword evidence="3 4" id="KW-0175">Coiled coil</keyword>
<dbReference type="InterPro" id="IPR027417">
    <property type="entry name" value="P-loop_NTPase"/>
</dbReference>
<dbReference type="GO" id="GO:0030915">
    <property type="term" value="C:Smc5-Smc6 complex"/>
    <property type="evidence" value="ECO:0007669"/>
    <property type="project" value="TreeGrafter"/>
</dbReference>
<feature type="coiled-coil region" evidence="4">
    <location>
        <begin position="795"/>
        <end position="851"/>
    </location>
</feature>
<gene>
    <name evidence="6" type="ORF">B4U80_07749</name>
</gene>
<organism evidence="6 7">
    <name type="scientific">Leptotrombidium deliense</name>
    <dbReference type="NCBI Taxonomy" id="299467"/>
    <lineage>
        <taxon>Eukaryota</taxon>
        <taxon>Metazoa</taxon>
        <taxon>Ecdysozoa</taxon>
        <taxon>Arthropoda</taxon>
        <taxon>Chelicerata</taxon>
        <taxon>Arachnida</taxon>
        <taxon>Acari</taxon>
        <taxon>Acariformes</taxon>
        <taxon>Trombidiformes</taxon>
        <taxon>Prostigmata</taxon>
        <taxon>Anystina</taxon>
        <taxon>Parasitengona</taxon>
        <taxon>Trombiculoidea</taxon>
        <taxon>Trombiculidae</taxon>
        <taxon>Leptotrombidium</taxon>
    </lineage>
</organism>
<reference evidence="6 7" key="1">
    <citation type="journal article" date="2018" name="Gigascience">
        <title>Genomes of trombidid mites reveal novel predicted allergens and laterally-transferred genes associated with secondary metabolism.</title>
        <authorList>
            <person name="Dong X."/>
            <person name="Chaisiri K."/>
            <person name="Xia D."/>
            <person name="Armstrong S.D."/>
            <person name="Fang Y."/>
            <person name="Donnelly M.J."/>
            <person name="Kadowaki T."/>
            <person name="McGarry J.W."/>
            <person name="Darby A.C."/>
            <person name="Makepeace B.L."/>
        </authorList>
    </citation>
    <scope>NUCLEOTIDE SEQUENCE [LARGE SCALE GENOMIC DNA]</scope>
    <source>
        <strain evidence="6">UoL-UT</strain>
    </source>
</reference>
<dbReference type="STRING" id="299467.A0A443SFM7"/>
<dbReference type="PANTHER" id="PTHR45916:SF1">
    <property type="entry name" value="STRUCTURAL MAINTENANCE OF CHROMOSOMES PROTEIN 5"/>
    <property type="match status" value="1"/>
</dbReference>
<dbReference type="GO" id="GO:0005634">
    <property type="term" value="C:nucleus"/>
    <property type="evidence" value="ECO:0007669"/>
    <property type="project" value="TreeGrafter"/>
</dbReference>
<dbReference type="InterPro" id="IPR003395">
    <property type="entry name" value="RecF/RecN/SMC_N"/>
</dbReference>
<feature type="coiled-coil region" evidence="4">
    <location>
        <begin position="624"/>
        <end position="760"/>
    </location>
</feature>
<evidence type="ECO:0000256" key="4">
    <source>
        <dbReference type="SAM" id="Coils"/>
    </source>
</evidence>
<proteinExistence type="inferred from homology"/>
<dbReference type="OrthoDB" id="10254973at2759"/>
<keyword evidence="7" id="KW-1185">Reference proteome</keyword>
<dbReference type="VEuPathDB" id="VectorBase:LDEU005707"/>
<dbReference type="Pfam" id="PF02463">
    <property type="entry name" value="SMC_N"/>
    <property type="match status" value="1"/>
</dbReference>
<dbReference type="Gene3D" id="3.40.50.300">
    <property type="entry name" value="P-loop containing nucleotide triphosphate hydrolases"/>
    <property type="match status" value="2"/>
</dbReference>
<comment type="caution">
    <text evidence="6">The sequence shown here is derived from an EMBL/GenBank/DDBJ whole genome shotgun (WGS) entry which is preliminary data.</text>
</comment>
<sequence length="1015" mass="117911">MSQKVKRKKTSHNTKKSESPFVEGSVVRIRLQNFMTYVDVELNTGPYLNLVLGPNGSGKSAIVCAIILGLGGDASLTGRAAVLHDYVRFGCKSAQVDIELHNPNESNYTITRKLVITKNKSKEECVSEWTLNGRNSSAGEVKRFIASLNIRVDNLCQFLPQERVVEFAKMNPQQLLENTEKAAGDKEMFEQHKKLVEFSKKVKGLESKRSELSKEVETESNLNDRLAEEVKRVKQRENYEKRIDLMQKKKPWLEFETVRQEYVKSKDTLKESEKKLKLCQQKHAPLRENVKITANRSKKCYDDCNKTLKLLRENRSKYFSSVKLLDKATEESMSVVTSFEGKRHEENKRQQTVEKAKEEIAVFKLKLENLVEVGDLQPQIDSLNEEITRRSRKNSTLKNEKSKYVEELESLAVEKRNSLALLRSLQNVYNEKMNLLSRMNRNAFIAACWLKENKHNFSGGVFPPIMTQINMKNKNEAKFVEKVVPMRDLFAFVFERIEDLKKFNNLLFEEKRIRVNLVMKPAKSLESFVPAVSLQRLKKYGFKKFVSDTFTAPDAVMAYLFNQFHVYEIPIGDENVDTTLVLKSEPKLTRFYTGDYYHLVFTSRYDSEKVISNEKVLDGRLLTISMDEQKLADVNAKLKNLERSVEELNNKVIMIDQKIVETENEITELRRQHKNLLLKKDEKKTILVRIERQENLIQRLESESINIESERRKACIVQLKAAAYAEKRAKDILAKADSEFNNLKRDIGILRERTDQLRREAQAKRSIAQRAVNLPNNGEIPAELKLEFDKLPDTLEELQSEIRNLHLRLESIAVNYDSNLVRDFNKRKELIRRRKEELAEFNTDIQLLKTEMESIKSIWIPPLESLINRIDDNFGRFMKRLGCAGDVILSRDKDDDFESYGISIRVKFRDNETLKTLSSIHQSGGERSVSTMIYMIALQELTKVPFRCVDEINQGMDNRNERRVFDFIVETASNNCSQYFLFSPKLLSGLEYTEKMHIHVVFNGPSCRFNRWQIL</sequence>
<comment type="similarity">
    <text evidence="1">Belongs to the SMC family. SMC5 subfamily.</text>
</comment>
<dbReference type="GO" id="GO:0000724">
    <property type="term" value="P:double-strand break repair via homologous recombination"/>
    <property type="evidence" value="ECO:0007669"/>
    <property type="project" value="TreeGrafter"/>
</dbReference>
<dbReference type="Proteomes" id="UP000288716">
    <property type="component" value="Unassembled WGS sequence"/>
</dbReference>
<evidence type="ECO:0000259" key="5">
    <source>
        <dbReference type="Pfam" id="PF02463"/>
    </source>
</evidence>
<evidence type="ECO:0000256" key="1">
    <source>
        <dbReference type="ARBA" id="ARBA00010171"/>
    </source>
</evidence>
<accession>A0A443SFM7</accession>
<dbReference type="GO" id="GO:0003697">
    <property type="term" value="F:single-stranded DNA binding"/>
    <property type="evidence" value="ECO:0007669"/>
    <property type="project" value="TreeGrafter"/>
</dbReference>
<protein>
    <recommendedName>
        <fullName evidence="2">Structural maintenance of chromosomes protein 5</fullName>
    </recommendedName>
</protein>
<name>A0A443SFM7_9ACAR</name>
<dbReference type="PANTHER" id="PTHR45916">
    <property type="entry name" value="STRUCTURAL MAINTENANCE OF CHROMOSOMES PROTEIN 5"/>
    <property type="match status" value="1"/>
</dbReference>
<feature type="coiled-coil region" evidence="4">
    <location>
        <begin position="353"/>
        <end position="442"/>
    </location>
</feature>
<dbReference type="EMBL" id="NCKV01002860">
    <property type="protein sequence ID" value="RWS26333.1"/>
    <property type="molecule type" value="Genomic_DNA"/>
</dbReference>
<evidence type="ECO:0000256" key="3">
    <source>
        <dbReference type="ARBA" id="ARBA00023054"/>
    </source>
</evidence>
<evidence type="ECO:0000256" key="2">
    <source>
        <dbReference type="ARBA" id="ARBA00018687"/>
    </source>
</evidence>
<evidence type="ECO:0000313" key="6">
    <source>
        <dbReference type="EMBL" id="RWS26333.1"/>
    </source>
</evidence>
<evidence type="ECO:0000313" key="7">
    <source>
        <dbReference type="Proteomes" id="UP000288716"/>
    </source>
</evidence>
<feature type="domain" description="RecF/RecN/SMC N-terminal" evidence="5">
    <location>
        <begin position="26"/>
        <end position="982"/>
    </location>
</feature>
<dbReference type="SUPFAM" id="SSF52540">
    <property type="entry name" value="P-loop containing nucleoside triphosphate hydrolases"/>
    <property type="match status" value="1"/>
</dbReference>